<keyword evidence="8" id="KW-0282">Flagellum</keyword>
<feature type="domain" description="FlgD/Vpr Ig-like" evidence="6">
    <location>
        <begin position="106"/>
        <end position="176"/>
    </location>
</feature>
<dbReference type="Pfam" id="PF13861">
    <property type="entry name" value="FLgD_tudor"/>
    <property type="match status" value="1"/>
</dbReference>
<dbReference type="EMBL" id="SACR01000004">
    <property type="protein sequence ID" value="RVU45522.1"/>
    <property type="molecule type" value="Genomic_DNA"/>
</dbReference>
<feature type="domain" description="FlgD Tudor-like" evidence="7">
    <location>
        <begin position="87"/>
        <end position="216"/>
    </location>
</feature>
<evidence type="ECO:0000313" key="8">
    <source>
        <dbReference type="EMBL" id="RVU45522.1"/>
    </source>
</evidence>
<dbReference type="Gene3D" id="2.30.30.910">
    <property type="match status" value="1"/>
</dbReference>
<gene>
    <name evidence="8" type="ORF">EOE66_15535</name>
</gene>
<evidence type="ECO:0000256" key="1">
    <source>
        <dbReference type="ARBA" id="ARBA00010577"/>
    </source>
</evidence>
<comment type="similarity">
    <text evidence="1 5">Belongs to the FlgD family.</text>
</comment>
<organism evidence="8 9">
    <name type="scientific">Rubrivivax rivuli</name>
    <dbReference type="NCBI Taxonomy" id="1862385"/>
    <lineage>
        <taxon>Bacteria</taxon>
        <taxon>Pseudomonadati</taxon>
        <taxon>Pseudomonadota</taxon>
        <taxon>Betaproteobacteria</taxon>
        <taxon>Burkholderiales</taxon>
        <taxon>Sphaerotilaceae</taxon>
        <taxon>Rubrivivax</taxon>
    </lineage>
</organism>
<evidence type="ECO:0000259" key="7">
    <source>
        <dbReference type="Pfam" id="PF13861"/>
    </source>
</evidence>
<dbReference type="InterPro" id="IPR025963">
    <property type="entry name" value="FLgD_Tudor"/>
</dbReference>
<evidence type="ECO:0000259" key="6">
    <source>
        <dbReference type="Pfam" id="PF13860"/>
    </source>
</evidence>
<accession>A0A437RFL5</accession>
<protein>
    <recommendedName>
        <fullName evidence="2 5">Basal-body rod modification protein FlgD</fullName>
    </recommendedName>
</protein>
<dbReference type="AlphaFoldDB" id="A0A437RFL5"/>
<dbReference type="InterPro" id="IPR025965">
    <property type="entry name" value="FlgD/Vpr_Ig-like"/>
</dbReference>
<dbReference type="GO" id="GO:0044781">
    <property type="term" value="P:bacterial-type flagellum organization"/>
    <property type="evidence" value="ECO:0007669"/>
    <property type="project" value="UniProtKB-UniRule"/>
</dbReference>
<evidence type="ECO:0000256" key="5">
    <source>
        <dbReference type="RuleBase" id="RU362076"/>
    </source>
</evidence>
<keyword evidence="8" id="KW-0966">Cell projection</keyword>
<comment type="caution">
    <text evidence="8">The sequence shown here is derived from an EMBL/GenBank/DDBJ whole genome shotgun (WGS) entry which is preliminary data.</text>
</comment>
<reference evidence="8 9" key="1">
    <citation type="submission" date="2019-01" db="EMBL/GenBank/DDBJ databases">
        <authorList>
            <person name="Chen W.-M."/>
        </authorList>
    </citation>
    <scope>NUCLEOTIDE SEQUENCE [LARGE SCALE GENOMIC DNA]</scope>
    <source>
        <strain evidence="8 9">KYPY4</strain>
    </source>
</reference>
<proteinExistence type="inferred from homology"/>
<comment type="function">
    <text evidence="4 5">Required for flagellar hook formation. May act as a scaffolding protein.</text>
</comment>
<evidence type="ECO:0000256" key="2">
    <source>
        <dbReference type="ARBA" id="ARBA00016013"/>
    </source>
</evidence>
<dbReference type="Pfam" id="PF03963">
    <property type="entry name" value="FlgD"/>
    <property type="match status" value="1"/>
</dbReference>
<dbReference type="Proteomes" id="UP000285575">
    <property type="component" value="Unassembled WGS sequence"/>
</dbReference>
<evidence type="ECO:0000313" key="9">
    <source>
        <dbReference type="Proteomes" id="UP000285575"/>
    </source>
</evidence>
<keyword evidence="3 5" id="KW-1005">Bacterial flagellum biogenesis</keyword>
<name>A0A437RFL5_9BURK</name>
<dbReference type="Gene3D" id="2.60.40.4070">
    <property type="match status" value="1"/>
</dbReference>
<sequence length="219" mass="22907">MTTAISSDPFAALNATAGSAAASANNSDAASADRFLKLLVTQMQNQDPLNPMDNAQVTSQMAQINTVSGIQTLNNTMQGLNGQFVQMQALQGASLVGREVTVVGNRLAVAEGTGTAQYELATPADKVKIEVLNPAGRVVDTMTLGTTKAGRQDIEWDARNADPALEYRFRITATSGASAVASTPLMRDRVQAVSTSGSGVSLQTQYSGDVAYSQVKAFN</sequence>
<evidence type="ECO:0000256" key="4">
    <source>
        <dbReference type="ARBA" id="ARBA00024746"/>
    </source>
</evidence>
<keyword evidence="9" id="KW-1185">Reference proteome</keyword>
<dbReference type="InterPro" id="IPR005648">
    <property type="entry name" value="FlgD"/>
</dbReference>
<dbReference type="Pfam" id="PF13860">
    <property type="entry name" value="FlgD_ig"/>
    <property type="match status" value="1"/>
</dbReference>
<dbReference type="OrthoDB" id="9785233at2"/>
<dbReference type="RefSeq" id="WP_128229611.1">
    <property type="nucleotide sequence ID" value="NZ_SACR01000004.1"/>
</dbReference>
<keyword evidence="8" id="KW-0969">Cilium</keyword>
<evidence type="ECO:0000256" key="3">
    <source>
        <dbReference type="ARBA" id="ARBA00022795"/>
    </source>
</evidence>